<dbReference type="GO" id="GO:0005849">
    <property type="term" value="C:mRNA cleavage factor complex"/>
    <property type="evidence" value="ECO:0007669"/>
    <property type="project" value="TreeGrafter"/>
</dbReference>
<dbReference type="GO" id="GO:0000993">
    <property type="term" value="F:RNA polymerase II complex binding"/>
    <property type="evidence" value="ECO:0007669"/>
    <property type="project" value="InterPro"/>
</dbReference>
<dbReference type="SUPFAM" id="SSF48464">
    <property type="entry name" value="ENTH/VHS domain"/>
    <property type="match status" value="1"/>
</dbReference>
<feature type="region of interest" description="Disordered" evidence="1">
    <location>
        <begin position="438"/>
        <end position="666"/>
    </location>
</feature>
<name>A0A7R8HDF0_LEPSM</name>
<dbReference type="Gene3D" id="1.25.40.90">
    <property type="match status" value="1"/>
</dbReference>
<dbReference type="GO" id="GO:0031124">
    <property type="term" value="P:mRNA 3'-end processing"/>
    <property type="evidence" value="ECO:0007669"/>
    <property type="project" value="InterPro"/>
</dbReference>
<dbReference type="InterPro" id="IPR008942">
    <property type="entry name" value="ENTH_VHS"/>
</dbReference>
<dbReference type="Pfam" id="PF21936">
    <property type="entry name" value="Pcf11_C"/>
    <property type="match status" value="1"/>
</dbReference>
<dbReference type="GO" id="GO:0003729">
    <property type="term" value="F:mRNA binding"/>
    <property type="evidence" value="ECO:0007669"/>
    <property type="project" value="InterPro"/>
</dbReference>
<feature type="region of interest" description="Disordered" evidence="1">
    <location>
        <begin position="1491"/>
        <end position="1583"/>
    </location>
</feature>
<dbReference type="CDD" id="cd16982">
    <property type="entry name" value="CID_Pcf11"/>
    <property type="match status" value="1"/>
</dbReference>
<evidence type="ECO:0000313" key="3">
    <source>
        <dbReference type="EMBL" id="CAF3022268.1"/>
    </source>
</evidence>
<feature type="transmembrane region" description="Helical" evidence="2">
    <location>
        <begin position="83"/>
        <end position="103"/>
    </location>
</feature>
<feature type="compositionally biased region" description="Basic residues" evidence="1">
    <location>
        <begin position="740"/>
        <end position="749"/>
    </location>
</feature>
<dbReference type="Pfam" id="PF04818">
    <property type="entry name" value="CID"/>
    <property type="match status" value="1"/>
</dbReference>
<keyword evidence="4" id="KW-1185">Reference proteome</keyword>
<evidence type="ECO:0000256" key="1">
    <source>
        <dbReference type="SAM" id="MobiDB-lite"/>
    </source>
</evidence>
<sequence>MVTDNANNSAKVFNVYGRQSQAIDETSVEVLIFLMPTISTKKETFGGVVLQSSLFFYPDSWNSFYWIISYIFNRNTSFKEATYYSLVFGPFLFPIATPIWQIVHAFKGTQYSKSMVFKSLEAFLESAPQLLLQLTILIIKWSHISNHIAQLGKKLVPKFKDIASSAPFFLLNALLRTFLIADLEHKNGGCAFRRECEIDSKFNVNYCVEVTSPINKLMWIINRVEKRGTVKSKRTRREAAQSGVVTNSLRLGMSMQFTDASDKETAEAYEEGLAQLTDNARHVIMHLTELAHDYSRDRKERVIVAVIERHIRKVKTGHKLPALYLMDSIVKNHQTPYRDLFQQNIVSTFASVFITAPEKTKKVKTMDPAWPIVNTPPASSSTKVHTTSPQPNIHVNPAVFNRPRDDNASIFERSSTQGKRTFRITEKKKLELELEVTRKEVEERQSKKTGDERSCSSQRRDPRIREKKTESNSKRNDIVANGTHDCKDSDSTATLSSPSNRYIKDSKSSHKSKSSSFSPSKSKAKSSLSHDRSRKSKDSLSSRNKKNSSSSSSSKKQSSSSSKMNKSSPPPSPKKKGTRTFEFSISPTIRALDQQSRVKELGRIPKKITKRADDSPQPPPVDVFPEEESHVEFNQGRFSKQSTIKRRGANIKDDESTPPEKKKKDMPIDLFGDELKNDVHSQLLVDIQNDPLPSPSTTGWAKFKETNPDEFHTPIRNGRRHGSNDRFNIGNDFRGGRGGFGHRRSRSDRRHLGGNSTNGNDAFGPFDHNQPTTNSIFNNNMIEMVLQNMQNPEHVRNEVIPTIVKQARENLQSGCMNNTQFSELMRQVMTLKEQAMMIQAERRSNDPPFQGHKPQNVSQPPNFQQPMPFFNQQIFNGDQPQQQSRPPFRPHVRDLPQANPEDLEFIKNDPVKTIPIDGESREIRQYDEVCTVVMGDCELKELSFQPGTRRVIIDDKVIVSCELDVKHYTNVMIDGVEHRIKIGAPTRELWIDGQWYECYFDNKVNVLVGMTYHSFFLEGPAPTVKIGERRADLCPGKVNLIVDGDFSIMTSIFLDSKPQKFDIDGKPHVIRFVEGLKTVLINGHPYRTEFGGMPMRSPTQRITNQTSSPKEIEKEDNSNVVPPFLTESENSNGASLENVDESLGSDGENKIDNYKSEKLMQETNETEPLEEPKDEAVDVHNLWKQLLGAGLVSTGSDINEGLKAKKSIPGLDSSIPQEDEIDKENLNPKEDSSSIIKQKEPPTTDVKMSEIKPIILKSHNSTLKERQQGIVNQLYDPSALQCKNCGMRYSPMDMISYSQHLDWHFRMKRREKDNAKKAQSRRWYFERMDWIVSDEIEEEDKENTNTEPSVAEKVIPTVPASQVKEENTCPICKEEFEQFYKDDTDEDGKWLLYNAIQQEDRVFHPQCYQDFTEDRNLNSSTLSHEDSVNQSNFEDSTVSEEGKVIHPMDVGNSGTLNLNVKLEKEEIKEENVDNELLESKEDIKIKSEPEDVVVKEEVEEDVSKSESVTVKSEHSDDEASSPDDLNDEETLDGMVDESPAILSAPKTIRVNLTTPIPGSGSSSPKQTETDNTFVENGKGDHTEEVSKKKLTKKMNLILKRLFKNLKKQTNKKILNGELSGLCSIIQNHRRHSRVTLRWFFSSTLLFTNKYNI</sequence>
<feature type="region of interest" description="Disordered" evidence="1">
    <location>
        <begin position="688"/>
        <end position="769"/>
    </location>
</feature>
<feature type="compositionally biased region" description="Basic and acidic residues" evidence="1">
    <location>
        <begin position="528"/>
        <end position="540"/>
    </location>
</feature>
<keyword evidence="2" id="KW-0472">Membrane</keyword>
<feature type="compositionally biased region" description="Basic and acidic residues" evidence="1">
    <location>
        <begin position="438"/>
        <end position="477"/>
    </location>
</feature>
<feature type="compositionally biased region" description="Basic and acidic residues" evidence="1">
    <location>
        <begin position="650"/>
        <end position="666"/>
    </location>
</feature>
<feature type="compositionally biased region" description="Low complexity" evidence="1">
    <location>
        <begin position="541"/>
        <end position="567"/>
    </location>
</feature>
<feature type="region of interest" description="Disordered" evidence="1">
    <location>
        <begin position="374"/>
        <end position="405"/>
    </location>
</feature>
<accession>A0A7R8HDF0</accession>
<keyword evidence="2" id="KW-1133">Transmembrane helix</keyword>
<dbReference type="InterPro" id="IPR047415">
    <property type="entry name" value="Pcf11_CID"/>
</dbReference>
<dbReference type="EMBL" id="HG994587">
    <property type="protein sequence ID" value="CAF3022268.1"/>
    <property type="molecule type" value="Genomic_DNA"/>
</dbReference>
<feature type="compositionally biased region" description="Polar residues" evidence="1">
    <location>
        <begin position="1565"/>
        <end position="1574"/>
    </location>
</feature>
<dbReference type="GO" id="GO:0006369">
    <property type="term" value="P:termination of RNA polymerase II transcription"/>
    <property type="evidence" value="ECO:0007669"/>
    <property type="project" value="InterPro"/>
</dbReference>
<feature type="region of interest" description="Disordered" evidence="1">
    <location>
        <begin position="1090"/>
        <end position="1173"/>
    </location>
</feature>
<evidence type="ECO:0000256" key="2">
    <source>
        <dbReference type="SAM" id="Phobius"/>
    </source>
</evidence>
<organism evidence="3 4">
    <name type="scientific">Lepeophtheirus salmonis</name>
    <name type="common">Salmon louse</name>
    <name type="synonym">Caligus salmonis</name>
    <dbReference type="NCBI Taxonomy" id="72036"/>
    <lineage>
        <taxon>Eukaryota</taxon>
        <taxon>Metazoa</taxon>
        <taxon>Ecdysozoa</taxon>
        <taxon>Arthropoda</taxon>
        <taxon>Crustacea</taxon>
        <taxon>Multicrustacea</taxon>
        <taxon>Hexanauplia</taxon>
        <taxon>Copepoda</taxon>
        <taxon>Siphonostomatoida</taxon>
        <taxon>Caligidae</taxon>
        <taxon>Lepeophtheirus</taxon>
    </lineage>
</organism>
<dbReference type="SMART" id="SM00582">
    <property type="entry name" value="RPR"/>
    <property type="match status" value="1"/>
</dbReference>
<feature type="region of interest" description="Disordered" evidence="1">
    <location>
        <begin position="1206"/>
        <end position="1246"/>
    </location>
</feature>
<reference evidence="3" key="1">
    <citation type="submission" date="2021-02" db="EMBL/GenBank/DDBJ databases">
        <authorList>
            <person name="Bekaert M."/>
        </authorList>
    </citation>
    <scope>NUCLEOTIDE SEQUENCE</scope>
    <source>
        <strain evidence="3">IoA-00</strain>
    </source>
</reference>
<feature type="compositionally biased region" description="Polar residues" evidence="1">
    <location>
        <begin position="1097"/>
        <end position="1109"/>
    </location>
</feature>
<keyword evidence="2" id="KW-0812">Transmembrane</keyword>
<feature type="compositionally biased region" description="Basic and acidic residues" evidence="1">
    <location>
        <begin position="1491"/>
        <end position="1504"/>
    </location>
</feature>
<protein>
    <submittedName>
        <fullName evidence="3">PCF11</fullName>
    </submittedName>
</protein>
<dbReference type="PANTHER" id="PTHR15921">
    <property type="entry name" value="PRE-MRNA CLEAVAGE COMPLEX II"/>
    <property type="match status" value="1"/>
</dbReference>
<dbReference type="PROSITE" id="PS51391">
    <property type="entry name" value="CID"/>
    <property type="match status" value="1"/>
</dbReference>
<feature type="compositionally biased region" description="Basic and acidic residues" evidence="1">
    <location>
        <begin position="702"/>
        <end position="713"/>
    </location>
</feature>
<feature type="compositionally biased region" description="Acidic residues" evidence="1">
    <location>
        <begin position="1515"/>
        <end position="1535"/>
    </location>
</feature>
<feature type="compositionally biased region" description="Low complexity" evidence="1">
    <location>
        <begin position="514"/>
        <end position="527"/>
    </location>
</feature>
<gene>
    <name evidence="3" type="ORF">LSAA_13730</name>
</gene>
<feature type="compositionally biased region" description="Basic and acidic residues" evidence="1">
    <location>
        <begin position="1223"/>
        <end position="1246"/>
    </location>
</feature>
<dbReference type="GO" id="GO:0005737">
    <property type="term" value="C:cytoplasm"/>
    <property type="evidence" value="ECO:0007669"/>
    <property type="project" value="TreeGrafter"/>
</dbReference>
<dbReference type="OrthoDB" id="6136301at2759"/>
<dbReference type="PANTHER" id="PTHR15921:SF3">
    <property type="entry name" value="PRE-MRNA CLEAVAGE COMPLEX 2 PROTEIN PCF11"/>
    <property type="match status" value="1"/>
</dbReference>
<feature type="compositionally biased region" description="Polar residues" evidence="1">
    <location>
        <begin position="491"/>
        <end position="500"/>
    </location>
</feature>
<feature type="compositionally biased region" description="Polar residues" evidence="1">
    <location>
        <begin position="1418"/>
        <end position="1436"/>
    </location>
</feature>
<proteinExistence type="predicted"/>
<dbReference type="Proteomes" id="UP000675881">
    <property type="component" value="Chromosome 8"/>
</dbReference>
<feature type="compositionally biased region" description="Polar residues" evidence="1">
    <location>
        <begin position="376"/>
        <end position="393"/>
    </location>
</feature>
<feature type="compositionally biased region" description="Basic and acidic residues" evidence="1">
    <location>
        <begin position="1147"/>
        <end position="1160"/>
    </location>
</feature>
<dbReference type="InterPro" id="IPR006569">
    <property type="entry name" value="CID_dom"/>
</dbReference>
<evidence type="ECO:0000313" key="4">
    <source>
        <dbReference type="Proteomes" id="UP000675881"/>
    </source>
</evidence>
<feature type="region of interest" description="Disordered" evidence="1">
    <location>
        <begin position="1418"/>
        <end position="1456"/>
    </location>
</feature>
<dbReference type="InterPro" id="IPR045154">
    <property type="entry name" value="PCF11-like"/>
</dbReference>
<dbReference type="InterPro" id="IPR054127">
    <property type="entry name" value="Pcf11_C"/>
</dbReference>